<dbReference type="PANTHER" id="PTHR22916:SF51">
    <property type="entry name" value="GLYCOSYLTRANSFERASE EPSH-RELATED"/>
    <property type="match status" value="1"/>
</dbReference>
<evidence type="ECO:0000256" key="2">
    <source>
        <dbReference type="ARBA" id="ARBA00022679"/>
    </source>
</evidence>
<reference evidence="4 5" key="1">
    <citation type="submission" date="2019-09" db="EMBL/GenBank/DDBJ databases">
        <title>Characterization of the phylogenetic diversity of two novel species belonging to the genus Bifidobacterium: Bifidobacterium cebidarum sp. nov. and Bifidobacterium leontopitheci sp. nov.</title>
        <authorList>
            <person name="Lugli G.A."/>
            <person name="Duranti S."/>
            <person name="Milani C."/>
            <person name="Turroni F."/>
            <person name="Ventura M."/>
        </authorList>
    </citation>
    <scope>NUCLEOTIDE SEQUENCE [LARGE SCALE GENOMIC DNA]</scope>
    <source>
        <strain evidence="4 5">LMG 31471</strain>
    </source>
</reference>
<evidence type="ECO:0000259" key="3">
    <source>
        <dbReference type="Pfam" id="PF00535"/>
    </source>
</evidence>
<accession>A0A6I1GD24</accession>
<feature type="domain" description="Glycosyltransferase 2-like" evidence="3">
    <location>
        <begin position="13"/>
        <end position="130"/>
    </location>
</feature>
<dbReference type="SUPFAM" id="SSF53448">
    <property type="entry name" value="Nucleotide-diphospho-sugar transferases"/>
    <property type="match status" value="1"/>
</dbReference>
<dbReference type="Proteomes" id="UP000441772">
    <property type="component" value="Unassembled WGS sequence"/>
</dbReference>
<keyword evidence="2 4" id="KW-0808">Transferase</keyword>
<keyword evidence="5" id="KW-1185">Reference proteome</keyword>
<dbReference type="InterPro" id="IPR001173">
    <property type="entry name" value="Glyco_trans_2-like"/>
</dbReference>
<name>A0A6I1GD24_9BIFI</name>
<sequence>MAQINSATDDLVSVIVPVYDAQFTLDRCLKSLLAQAYANMEIILVDDGSNDASPRLCDEWAKRDGRIKVVHQPNRGQAAARNTGLEHAHGSWIAFVDSDDMVEPDYLSVMMQAAMDHHADLVICSFYDHMKPNHMVTAFPDRTMSGVDAFADALRRDDWHYRPLWNRLHARRLTPPRLFPEGRACEDDLVFGKVLPKADCVVTLSRPLYHYMDNPASLTHAKASVGSLNKIEAYLDWYEFAVKHNMKGCYQSLADSTLFFLITIASQLHFISDSNARRRIHELITHYCAMTEQTAAYLHAKSLKKSRLLQRFPVAALWMLIMKSRLHR</sequence>
<evidence type="ECO:0000313" key="5">
    <source>
        <dbReference type="Proteomes" id="UP000441772"/>
    </source>
</evidence>
<gene>
    <name evidence="4" type="ORF">F7D09_1947</name>
</gene>
<evidence type="ECO:0000256" key="1">
    <source>
        <dbReference type="ARBA" id="ARBA00022676"/>
    </source>
</evidence>
<protein>
    <submittedName>
        <fullName evidence="4">Glycosyltransferase, group 2 family protein</fullName>
    </submittedName>
</protein>
<dbReference type="AlphaFoldDB" id="A0A6I1GD24"/>
<organism evidence="4 5">
    <name type="scientific">Bifidobacterium leontopitheci</name>
    <dbReference type="NCBI Taxonomy" id="2650774"/>
    <lineage>
        <taxon>Bacteria</taxon>
        <taxon>Bacillati</taxon>
        <taxon>Actinomycetota</taxon>
        <taxon>Actinomycetes</taxon>
        <taxon>Bifidobacteriales</taxon>
        <taxon>Bifidobacteriaceae</taxon>
        <taxon>Bifidobacterium</taxon>
    </lineage>
</organism>
<keyword evidence="1" id="KW-0328">Glycosyltransferase</keyword>
<dbReference type="EMBL" id="WBVT01000045">
    <property type="protein sequence ID" value="KAB7789550.1"/>
    <property type="molecule type" value="Genomic_DNA"/>
</dbReference>
<dbReference type="Gene3D" id="3.90.550.10">
    <property type="entry name" value="Spore Coat Polysaccharide Biosynthesis Protein SpsA, Chain A"/>
    <property type="match status" value="1"/>
</dbReference>
<dbReference type="GO" id="GO:0016757">
    <property type="term" value="F:glycosyltransferase activity"/>
    <property type="evidence" value="ECO:0007669"/>
    <property type="project" value="UniProtKB-KW"/>
</dbReference>
<evidence type="ECO:0000313" key="4">
    <source>
        <dbReference type="EMBL" id="KAB7789550.1"/>
    </source>
</evidence>
<dbReference type="CDD" id="cd00761">
    <property type="entry name" value="Glyco_tranf_GTA_type"/>
    <property type="match status" value="1"/>
</dbReference>
<dbReference type="PANTHER" id="PTHR22916">
    <property type="entry name" value="GLYCOSYLTRANSFERASE"/>
    <property type="match status" value="1"/>
</dbReference>
<proteinExistence type="predicted"/>
<comment type="caution">
    <text evidence="4">The sequence shown here is derived from an EMBL/GenBank/DDBJ whole genome shotgun (WGS) entry which is preliminary data.</text>
</comment>
<dbReference type="Pfam" id="PF00535">
    <property type="entry name" value="Glycos_transf_2"/>
    <property type="match status" value="1"/>
</dbReference>
<dbReference type="RefSeq" id="WP_152235354.1">
    <property type="nucleotide sequence ID" value="NZ_JBHSKZ010000017.1"/>
</dbReference>
<dbReference type="InterPro" id="IPR029044">
    <property type="entry name" value="Nucleotide-diphossugar_trans"/>
</dbReference>